<gene>
    <name evidence="13" type="primary">ccmD</name>
    <name evidence="14" type="ORF">ALP84_00344</name>
    <name evidence="13" type="ORF">PSCICP_26760</name>
</gene>
<evidence type="ECO:0000256" key="3">
    <source>
        <dbReference type="ARBA" id="ARBA00008741"/>
    </source>
</evidence>
<evidence type="ECO:0000256" key="8">
    <source>
        <dbReference type="ARBA" id="ARBA00022692"/>
    </source>
</evidence>
<evidence type="ECO:0000256" key="6">
    <source>
        <dbReference type="ARBA" id="ARBA00022475"/>
    </source>
</evidence>
<dbReference type="InterPro" id="IPR052075">
    <property type="entry name" value="Heme_exporter_D"/>
</dbReference>
<comment type="function">
    <text evidence="1 12">Required for the export of heme to the periplasm for the biogenesis of c-type cytochromes.</text>
</comment>
<organism evidence="14 15">
    <name type="scientific">Pseudomonas cichorii</name>
    <dbReference type="NCBI Taxonomy" id="36746"/>
    <lineage>
        <taxon>Bacteria</taxon>
        <taxon>Pseudomonadati</taxon>
        <taxon>Pseudomonadota</taxon>
        <taxon>Gammaproteobacteria</taxon>
        <taxon>Pseudomonadales</taxon>
        <taxon>Pseudomonadaceae</taxon>
        <taxon>Pseudomonas</taxon>
    </lineage>
</organism>
<dbReference type="PANTHER" id="PTHR37531:SF1">
    <property type="entry name" value="HEME EXPORTER PROTEIN D"/>
    <property type="match status" value="1"/>
</dbReference>
<evidence type="ECO:0000313" key="14">
    <source>
        <dbReference type="EMBL" id="RMR56809.1"/>
    </source>
</evidence>
<keyword evidence="10 12" id="KW-1133">Transmembrane helix</keyword>
<dbReference type="PANTHER" id="PTHR37531">
    <property type="entry name" value="HEME EXPORTER PROTEIN D"/>
    <property type="match status" value="1"/>
</dbReference>
<evidence type="ECO:0000256" key="7">
    <source>
        <dbReference type="ARBA" id="ARBA00022519"/>
    </source>
</evidence>
<dbReference type="GO" id="GO:0015886">
    <property type="term" value="P:heme transport"/>
    <property type="evidence" value="ECO:0007669"/>
    <property type="project" value="InterPro"/>
</dbReference>
<dbReference type="InterPro" id="IPR007078">
    <property type="entry name" value="Haem_export_protD_CcmD"/>
</dbReference>
<comment type="subcellular location">
    <subcellularLocation>
        <location evidence="2 12">Cell inner membrane</location>
        <topology evidence="2 12">Single-pass membrane protein</topology>
    </subcellularLocation>
</comment>
<keyword evidence="9 12" id="KW-0201">Cytochrome c-type biogenesis</keyword>
<dbReference type="Pfam" id="PF04995">
    <property type="entry name" value="CcmD"/>
    <property type="match status" value="1"/>
</dbReference>
<name>A0A3M4VZK8_PSECI</name>
<dbReference type="GO" id="GO:1903607">
    <property type="term" value="P:cytochrome c biosynthetic process"/>
    <property type="evidence" value="ECO:0007669"/>
    <property type="project" value="TreeGrafter"/>
</dbReference>
<dbReference type="EMBL" id="RBRY01000089">
    <property type="protein sequence ID" value="RMR56809.1"/>
    <property type="molecule type" value="Genomic_DNA"/>
</dbReference>
<keyword evidence="6 12" id="KW-1003">Cell membrane</keyword>
<accession>A0A3M4VZK8</accession>
<dbReference type="STRING" id="1441629.PCH70_33120"/>
<evidence type="ECO:0000313" key="13">
    <source>
        <dbReference type="EMBL" id="GFM92704.1"/>
    </source>
</evidence>
<sequence length="58" mass="6876">MSFESFADFLAMGRHGLFVWSAYGICLFVLILNVALPLLARRRYLQQEARRLRWESKK</sequence>
<evidence type="ECO:0000313" key="15">
    <source>
        <dbReference type="Proteomes" id="UP000278332"/>
    </source>
</evidence>
<evidence type="ECO:0000256" key="10">
    <source>
        <dbReference type="ARBA" id="ARBA00022989"/>
    </source>
</evidence>
<dbReference type="RefSeq" id="WP_025260860.1">
    <property type="nucleotide sequence ID" value="NZ_BLVV01000004.1"/>
</dbReference>
<keyword evidence="5 12" id="KW-0813">Transport</keyword>
<evidence type="ECO:0000256" key="11">
    <source>
        <dbReference type="ARBA" id="ARBA00023136"/>
    </source>
</evidence>
<dbReference type="AlphaFoldDB" id="A0A3M4VZK8"/>
<dbReference type="NCBIfam" id="TIGR03141">
    <property type="entry name" value="cytochro_ccmD"/>
    <property type="match status" value="1"/>
</dbReference>
<dbReference type="OrthoDB" id="9815607at2"/>
<comment type="caution">
    <text evidence="14">The sequence shown here is derived from an EMBL/GenBank/DDBJ whole genome shotgun (WGS) entry which is preliminary data.</text>
</comment>
<evidence type="ECO:0000256" key="1">
    <source>
        <dbReference type="ARBA" id="ARBA00002442"/>
    </source>
</evidence>
<reference evidence="13 16" key="2">
    <citation type="submission" date="2020-05" db="EMBL/GenBank/DDBJ databases">
        <title>Genetic diversity of Pseudomonas cichorii.</title>
        <authorList>
            <person name="Tani S."/>
            <person name="Yagi H."/>
            <person name="Hashimoto S."/>
            <person name="Iiyama K."/>
            <person name="Furuya N."/>
        </authorList>
    </citation>
    <scope>NUCLEOTIDE SEQUENCE [LARGE SCALE GENOMIC DNA]</scope>
    <source>
        <strain evidence="13 16">LMG 2162</strain>
    </source>
</reference>
<keyword evidence="7 12" id="KW-0997">Cell inner membrane</keyword>
<evidence type="ECO:0000256" key="12">
    <source>
        <dbReference type="RuleBase" id="RU363101"/>
    </source>
</evidence>
<reference evidence="14 15" key="1">
    <citation type="submission" date="2018-08" db="EMBL/GenBank/DDBJ databases">
        <title>Recombination of ecologically and evolutionarily significant loci maintains genetic cohesion in the Pseudomonas syringae species complex.</title>
        <authorList>
            <person name="Dillon M."/>
            <person name="Thakur S."/>
            <person name="Almeida R.N.D."/>
            <person name="Weir B.S."/>
            <person name="Guttman D.S."/>
        </authorList>
    </citation>
    <scope>NUCLEOTIDE SEQUENCE [LARGE SCALE GENOMIC DNA]</scope>
    <source>
        <strain evidence="14 15">ICMP 6917</strain>
    </source>
</reference>
<dbReference type="EMBL" id="BLWA01000006">
    <property type="protein sequence ID" value="GFM92704.1"/>
    <property type="molecule type" value="Genomic_DNA"/>
</dbReference>
<evidence type="ECO:0000256" key="9">
    <source>
        <dbReference type="ARBA" id="ARBA00022748"/>
    </source>
</evidence>
<keyword evidence="8 12" id="KW-0812">Transmembrane</keyword>
<evidence type="ECO:0000256" key="2">
    <source>
        <dbReference type="ARBA" id="ARBA00004377"/>
    </source>
</evidence>
<dbReference type="GO" id="GO:0005886">
    <property type="term" value="C:plasma membrane"/>
    <property type="evidence" value="ECO:0007669"/>
    <property type="project" value="UniProtKB-SubCell"/>
</dbReference>
<keyword evidence="16" id="KW-1185">Reference proteome</keyword>
<keyword evidence="11 12" id="KW-0472">Membrane</keyword>
<dbReference type="GeneID" id="93560531"/>
<evidence type="ECO:0000256" key="4">
    <source>
        <dbReference type="ARBA" id="ARBA00016461"/>
    </source>
</evidence>
<protein>
    <recommendedName>
        <fullName evidence="4 12">Heme exporter protein D</fullName>
    </recommendedName>
</protein>
<dbReference type="GeneID" id="93659991"/>
<comment type="similarity">
    <text evidence="3 12">Belongs to the CcmD/CycX/HelD family.</text>
</comment>
<proteinExistence type="inferred from homology"/>
<dbReference type="GO" id="GO:0017004">
    <property type="term" value="P:cytochrome complex assembly"/>
    <property type="evidence" value="ECO:0007669"/>
    <property type="project" value="UniProtKB-KW"/>
</dbReference>
<evidence type="ECO:0000256" key="5">
    <source>
        <dbReference type="ARBA" id="ARBA00022448"/>
    </source>
</evidence>
<dbReference type="Proteomes" id="UP000614982">
    <property type="component" value="Unassembled WGS sequence"/>
</dbReference>
<feature type="transmembrane region" description="Helical" evidence="12">
    <location>
        <begin position="20"/>
        <end position="40"/>
    </location>
</feature>
<dbReference type="Proteomes" id="UP000278332">
    <property type="component" value="Unassembled WGS sequence"/>
</dbReference>
<evidence type="ECO:0000313" key="16">
    <source>
        <dbReference type="Proteomes" id="UP000614982"/>
    </source>
</evidence>